<proteinExistence type="predicted"/>
<gene>
    <name evidence="1" type="ORF">C8F04DRAFT_1189450</name>
</gene>
<keyword evidence="2" id="KW-1185">Reference proteome</keyword>
<evidence type="ECO:0000313" key="2">
    <source>
        <dbReference type="Proteomes" id="UP001218188"/>
    </source>
</evidence>
<reference evidence="1" key="1">
    <citation type="submission" date="2023-03" db="EMBL/GenBank/DDBJ databases">
        <title>Massive genome expansion in bonnet fungi (Mycena s.s.) driven by repeated elements and novel gene families across ecological guilds.</title>
        <authorList>
            <consortium name="Lawrence Berkeley National Laboratory"/>
            <person name="Harder C.B."/>
            <person name="Miyauchi S."/>
            <person name="Viragh M."/>
            <person name="Kuo A."/>
            <person name="Thoen E."/>
            <person name="Andreopoulos B."/>
            <person name="Lu D."/>
            <person name="Skrede I."/>
            <person name="Drula E."/>
            <person name="Henrissat B."/>
            <person name="Morin E."/>
            <person name="Kohler A."/>
            <person name="Barry K."/>
            <person name="LaButti K."/>
            <person name="Morin E."/>
            <person name="Salamov A."/>
            <person name="Lipzen A."/>
            <person name="Mereny Z."/>
            <person name="Hegedus B."/>
            <person name="Baldrian P."/>
            <person name="Stursova M."/>
            <person name="Weitz H."/>
            <person name="Taylor A."/>
            <person name="Grigoriev I.V."/>
            <person name="Nagy L.G."/>
            <person name="Martin F."/>
            <person name="Kauserud H."/>
        </authorList>
    </citation>
    <scope>NUCLEOTIDE SEQUENCE</scope>
    <source>
        <strain evidence="1">CBHHK200</strain>
    </source>
</reference>
<comment type="caution">
    <text evidence="1">The sequence shown here is derived from an EMBL/GenBank/DDBJ whole genome shotgun (WGS) entry which is preliminary data.</text>
</comment>
<evidence type="ECO:0000313" key="1">
    <source>
        <dbReference type="EMBL" id="KAJ7027482.1"/>
    </source>
</evidence>
<dbReference type="AlphaFoldDB" id="A0AAD6SHX3"/>
<dbReference type="Proteomes" id="UP001218188">
    <property type="component" value="Unassembled WGS sequence"/>
</dbReference>
<protein>
    <submittedName>
        <fullName evidence="1">Uncharacterized protein</fullName>
    </submittedName>
</protein>
<organism evidence="1 2">
    <name type="scientific">Mycena alexandri</name>
    <dbReference type="NCBI Taxonomy" id="1745969"/>
    <lineage>
        <taxon>Eukaryota</taxon>
        <taxon>Fungi</taxon>
        <taxon>Dikarya</taxon>
        <taxon>Basidiomycota</taxon>
        <taxon>Agaricomycotina</taxon>
        <taxon>Agaricomycetes</taxon>
        <taxon>Agaricomycetidae</taxon>
        <taxon>Agaricales</taxon>
        <taxon>Marasmiineae</taxon>
        <taxon>Mycenaceae</taxon>
        <taxon>Mycena</taxon>
    </lineage>
</organism>
<dbReference type="EMBL" id="JARJCM010000123">
    <property type="protein sequence ID" value="KAJ7027482.1"/>
    <property type="molecule type" value="Genomic_DNA"/>
</dbReference>
<sequence>MVKTQEHRKAINSVLLSTHRLARKVLCYINYAHQPVPRAERLHRSLVQFCATFFAKLFTDLPELRIQMMVLSNIDFFKAIIYPCSTITLVATFVLELLHVLAVLPRLAVGILLTCKIPRREKIESQEEEITQEVAIRPFLGSWSLEVASVQEEVVVV</sequence>
<name>A0AAD6SHX3_9AGAR</name>
<accession>A0AAD6SHX3</accession>